<dbReference type="GO" id="GO:0016491">
    <property type="term" value="F:oxidoreductase activity"/>
    <property type="evidence" value="ECO:0007669"/>
    <property type="project" value="UniProtKB-KW"/>
</dbReference>
<dbReference type="Pfam" id="PF01494">
    <property type="entry name" value="FAD_binding_3"/>
    <property type="match status" value="1"/>
</dbReference>
<protein>
    <submittedName>
        <fullName evidence="3">2-polyprenyl-6-methoxyphenol hydroxylase</fullName>
    </submittedName>
</protein>
<organism evidence="3 4">
    <name type="scientific">Sulfitobacter delicatus</name>
    <dbReference type="NCBI Taxonomy" id="218672"/>
    <lineage>
        <taxon>Bacteria</taxon>
        <taxon>Pseudomonadati</taxon>
        <taxon>Pseudomonadota</taxon>
        <taxon>Alphaproteobacteria</taxon>
        <taxon>Rhodobacterales</taxon>
        <taxon>Roseobacteraceae</taxon>
        <taxon>Sulfitobacter</taxon>
    </lineage>
</organism>
<keyword evidence="4" id="KW-1185">Reference proteome</keyword>
<dbReference type="SUPFAM" id="SSF51905">
    <property type="entry name" value="FAD/NAD(P)-binding domain"/>
    <property type="match status" value="1"/>
</dbReference>
<dbReference type="InterPro" id="IPR002938">
    <property type="entry name" value="FAD-bd"/>
</dbReference>
<dbReference type="PANTHER" id="PTHR43476">
    <property type="entry name" value="3-(3-HYDROXY-PHENYL)PROPIONATE/3-HYDROXYCINNAMIC ACID HYDROXYLASE"/>
    <property type="match status" value="1"/>
</dbReference>
<dbReference type="Proteomes" id="UP000199399">
    <property type="component" value="Unassembled WGS sequence"/>
</dbReference>
<dbReference type="InterPro" id="IPR036188">
    <property type="entry name" value="FAD/NAD-bd_sf"/>
</dbReference>
<reference evidence="4" key="1">
    <citation type="submission" date="2016-10" db="EMBL/GenBank/DDBJ databases">
        <authorList>
            <person name="Varghese N."/>
            <person name="Submissions S."/>
        </authorList>
    </citation>
    <scope>NUCLEOTIDE SEQUENCE [LARGE SCALE GENOMIC DNA]</scope>
    <source>
        <strain evidence="4">DSM 16477</strain>
    </source>
</reference>
<accession>A0A1G7TYR8</accession>
<dbReference type="EMBL" id="FNBP01000007">
    <property type="protein sequence ID" value="SDG39640.1"/>
    <property type="molecule type" value="Genomic_DNA"/>
</dbReference>
<evidence type="ECO:0000256" key="1">
    <source>
        <dbReference type="ARBA" id="ARBA00023002"/>
    </source>
</evidence>
<feature type="domain" description="FAD-binding" evidence="2">
    <location>
        <begin position="3"/>
        <end position="324"/>
    </location>
</feature>
<evidence type="ECO:0000259" key="2">
    <source>
        <dbReference type="Pfam" id="PF01494"/>
    </source>
</evidence>
<evidence type="ECO:0000313" key="3">
    <source>
        <dbReference type="EMBL" id="SDG39640.1"/>
    </source>
</evidence>
<proteinExistence type="predicted"/>
<dbReference type="InterPro" id="IPR050631">
    <property type="entry name" value="PheA/TfdB_FAD_monoxygenase"/>
</dbReference>
<gene>
    <name evidence="3" type="ORF">SAMN04489759_10780</name>
</gene>
<dbReference type="GO" id="GO:0071949">
    <property type="term" value="F:FAD binding"/>
    <property type="evidence" value="ECO:0007669"/>
    <property type="project" value="InterPro"/>
</dbReference>
<dbReference type="PANTHER" id="PTHR43476:SF5">
    <property type="entry name" value="FAD-DEPENDENT MONOOXYGENASE"/>
    <property type="match status" value="1"/>
</dbReference>
<name>A0A1G7TYR8_9RHOB</name>
<dbReference type="Gene3D" id="3.50.50.60">
    <property type="entry name" value="FAD/NAD(P)-binding domain"/>
    <property type="match status" value="2"/>
</dbReference>
<sequence length="403" mass="44423">MLETQCCINGGGPAGLTLGYLLARAGVDVVVLEKHADFLRDFRGDTIHPSTLELMHDLGLLPEFLSLPHQRVEQFVAQFGAERLQLADFSRLPVEAPFVAMMPQWDFLSFLANKAKAYPNFRLIMQAEGRQLLTQDGRVTGLTAATPKGDLTIKAPLTVAADGRGSQLRAEAGLPLKDLGAPIDVLWFRLSRAPKDTEETQGRFDAGQIFITLNRGDYWQCAYVVPKGGFEAKQAAGLAAFRTELAKVAPFEAKRVNELQDWDQIKVLSVQINRLETWWCSGLLFIGDAAHAMSPVGGVGVNLAVQDAVAAANHLARPLRDGTLSTFDLAAVQKHRAWPTRVTQRVQVVDQNRVLLKALRSGASFRPPLFLRMLLRLPLLRNLPGHFVGLGVQPERPDPDLFR</sequence>
<dbReference type="AlphaFoldDB" id="A0A1G7TYR8"/>
<dbReference type="STRING" id="218672.SAMN04489759_10780"/>
<keyword evidence="1" id="KW-0560">Oxidoreductase</keyword>
<dbReference type="PRINTS" id="PR00420">
    <property type="entry name" value="RNGMNOXGNASE"/>
</dbReference>
<dbReference type="NCBIfam" id="NF004833">
    <property type="entry name" value="PRK06185.1-1"/>
    <property type="match status" value="1"/>
</dbReference>
<dbReference type="NCBIfam" id="NF004834">
    <property type="entry name" value="PRK06185.1-3"/>
    <property type="match status" value="1"/>
</dbReference>
<evidence type="ECO:0000313" key="4">
    <source>
        <dbReference type="Proteomes" id="UP000199399"/>
    </source>
</evidence>